<dbReference type="EMBL" id="WIXE01012966">
    <property type="protein sequence ID" value="KAK5975500.1"/>
    <property type="molecule type" value="Genomic_DNA"/>
</dbReference>
<accession>A0AAN8FEE4</accession>
<dbReference type="AlphaFoldDB" id="A0AAN8FEE4"/>
<feature type="non-terminal residue" evidence="1">
    <location>
        <position position="176"/>
    </location>
</feature>
<sequence length="176" mass="19983">MTYYCRQFRSRLSERRQLRSLVALLEPTLEPQLLCLLLQCVALIALDTSTHATFVDIQIDDVLMQMLLPADDWYYTNHSTKYGLFVKYHAARILVYVGMGDRVGSRVNLFTMTSIEMGQEANKPSALPNEDDYICDTCSTPHNMGTFSRSAMSVERVLLKVLAEVAQVTKRANHLS</sequence>
<keyword evidence="2" id="KW-1185">Reference proteome</keyword>
<dbReference type="Proteomes" id="UP001331761">
    <property type="component" value="Unassembled WGS sequence"/>
</dbReference>
<gene>
    <name evidence="1" type="ORF">GCK32_017185</name>
</gene>
<proteinExistence type="predicted"/>
<evidence type="ECO:0000313" key="2">
    <source>
        <dbReference type="Proteomes" id="UP001331761"/>
    </source>
</evidence>
<name>A0AAN8FEE4_TRICO</name>
<organism evidence="1 2">
    <name type="scientific">Trichostrongylus colubriformis</name>
    <name type="common">Black scour worm</name>
    <dbReference type="NCBI Taxonomy" id="6319"/>
    <lineage>
        <taxon>Eukaryota</taxon>
        <taxon>Metazoa</taxon>
        <taxon>Ecdysozoa</taxon>
        <taxon>Nematoda</taxon>
        <taxon>Chromadorea</taxon>
        <taxon>Rhabditida</taxon>
        <taxon>Rhabditina</taxon>
        <taxon>Rhabditomorpha</taxon>
        <taxon>Strongyloidea</taxon>
        <taxon>Trichostrongylidae</taxon>
        <taxon>Trichostrongylus</taxon>
    </lineage>
</organism>
<protein>
    <submittedName>
        <fullName evidence="1">Uncharacterized protein</fullName>
    </submittedName>
</protein>
<comment type="caution">
    <text evidence="1">The sequence shown here is derived from an EMBL/GenBank/DDBJ whole genome shotgun (WGS) entry which is preliminary data.</text>
</comment>
<reference evidence="1 2" key="1">
    <citation type="submission" date="2019-10" db="EMBL/GenBank/DDBJ databases">
        <title>Assembly and Annotation for the nematode Trichostrongylus colubriformis.</title>
        <authorList>
            <person name="Martin J."/>
        </authorList>
    </citation>
    <scope>NUCLEOTIDE SEQUENCE [LARGE SCALE GENOMIC DNA]</scope>
    <source>
        <strain evidence="1">G859</strain>
        <tissue evidence="1">Whole worm</tissue>
    </source>
</reference>
<evidence type="ECO:0000313" key="1">
    <source>
        <dbReference type="EMBL" id="KAK5975500.1"/>
    </source>
</evidence>